<sequence length="187" mass="22449">ELVDLSLFKICVEQFGRDLFLIRVEDQLDKWKVLRSKRDFSVLDEKLRRFHGNNLFEKKPKKDDSVDEIELELFLSELISIPKLKCSQLLNNFLKDEEFETKNDLIFNDLINSFRKLIPENRKLDTFIHSFILSTMERKERSEDDIEEAEEVHEEKSFDELRFTPVIDEETYKEVESRTLVKLRSVE</sequence>
<dbReference type="EMBL" id="NCKV01021120">
    <property type="protein sequence ID" value="RWS19975.1"/>
    <property type="molecule type" value="Genomic_DNA"/>
</dbReference>
<dbReference type="VEuPathDB" id="VectorBase:LDEU012065"/>
<dbReference type="InterPro" id="IPR036871">
    <property type="entry name" value="PX_dom_sf"/>
</dbReference>
<gene>
    <name evidence="1" type="ORF">B4U80_12179</name>
</gene>
<dbReference type="STRING" id="299467.A0A443RXR8"/>
<dbReference type="SUPFAM" id="SSF64268">
    <property type="entry name" value="PX domain"/>
    <property type="match status" value="1"/>
</dbReference>
<organism evidence="1 2">
    <name type="scientific">Leptotrombidium deliense</name>
    <dbReference type="NCBI Taxonomy" id="299467"/>
    <lineage>
        <taxon>Eukaryota</taxon>
        <taxon>Metazoa</taxon>
        <taxon>Ecdysozoa</taxon>
        <taxon>Arthropoda</taxon>
        <taxon>Chelicerata</taxon>
        <taxon>Arachnida</taxon>
        <taxon>Acari</taxon>
        <taxon>Acariformes</taxon>
        <taxon>Trombidiformes</taxon>
        <taxon>Prostigmata</taxon>
        <taxon>Anystina</taxon>
        <taxon>Parasitengona</taxon>
        <taxon>Trombiculoidea</taxon>
        <taxon>Trombiculidae</taxon>
        <taxon>Leptotrombidium</taxon>
    </lineage>
</organism>
<reference evidence="1 2" key="1">
    <citation type="journal article" date="2018" name="Gigascience">
        <title>Genomes of trombidid mites reveal novel predicted allergens and laterally-transferred genes associated with secondary metabolism.</title>
        <authorList>
            <person name="Dong X."/>
            <person name="Chaisiri K."/>
            <person name="Xia D."/>
            <person name="Armstrong S.D."/>
            <person name="Fang Y."/>
            <person name="Donnelly M.J."/>
            <person name="Kadowaki T."/>
            <person name="McGarry J.W."/>
            <person name="Darby A.C."/>
            <person name="Makepeace B.L."/>
        </authorList>
    </citation>
    <scope>NUCLEOTIDE SEQUENCE [LARGE SCALE GENOMIC DNA]</scope>
    <source>
        <strain evidence="1">UoL-UT</strain>
    </source>
</reference>
<dbReference type="Gene3D" id="3.30.1520.10">
    <property type="entry name" value="Phox-like domain"/>
    <property type="match status" value="1"/>
</dbReference>
<dbReference type="Proteomes" id="UP000288716">
    <property type="component" value="Unassembled WGS sequence"/>
</dbReference>
<accession>A0A443RXR8</accession>
<evidence type="ECO:0000313" key="1">
    <source>
        <dbReference type="EMBL" id="RWS19975.1"/>
    </source>
</evidence>
<evidence type="ECO:0000313" key="2">
    <source>
        <dbReference type="Proteomes" id="UP000288716"/>
    </source>
</evidence>
<proteinExistence type="predicted"/>
<keyword evidence="2" id="KW-1185">Reference proteome</keyword>
<name>A0A443RXR8_9ACAR</name>
<protein>
    <submittedName>
        <fullName evidence="1">Sorting nexin-14-like isoform X1</fullName>
    </submittedName>
</protein>
<comment type="caution">
    <text evidence="1">The sequence shown here is derived from an EMBL/GenBank/DDBJ whole genome shotgun (WGS) entry which is preliminary data.</text>
</comment>
<dbReference type="GO" id="GO:0035091">
    <property type="term" value="F:phosphatidylinositol binding"/>
    <property type="evidence" value="ECO:0007669"/>
    <property type="project" value="InterPro"/>
</dbReference>
<feature type="non-terminal residue" evidence="1">
    <location>
        <position position="1"/>
    </location>
</feature>
<dbReference type="AlphaFoldDB" id="A0A443RXR8"/>